<dbReference type="GO" id="GO:0033768">
    <property type="term" value="C:SUMO-targeted ubiquitin ligase complex"/>
    <property type="evidence" value="ECO:0007669"/>
    <property type="project" value="TreeGrafter"/>
</dbReference>
<dbReference type="EMBL" id="JACGCM010000792">
    <property type="protein sequence ID" value="KAF6166359.1"/>
    <property type="molecule type" value="Genomic_DNA"/>
</dbReference>
<comment type="caution">
    <text evidence="6">The sequence shown here is derived from an EMBL/GenBank/DDBJ whole genome shotgun (WGS) entry which is preliminary data.</text>
</comment>
<dbReference type="GO" id="GO:0032183">
    <property type="term" value="F:SUMO binding"/>
    <property type="evidence" value="ECO:0007669"/>
    <property type="project" value="TreeGrafter"/>
</dbReference>
<sequence>MSTRELRSSGGSGGTVIEYVREPRRRKRVLDVDLNVTPPDGDYRDVAGVVIGSREGQTSGHATIDLEEIDDEVVISSPRSFAEAARNKSRRPRRALVVDHEEIQVHQAGEALITLTLMSGGVPLNEGSSDWNPHINIEDNVEGKNFTSFSKPFRSEPEPQKEPTFNCPICMGPLEEEMSTKCGHIFCKACIKAAIAAQGKCPTCRKKLTVKDIFRIYLPKTS</sequence>
<keyword evidence="1" id="KW-0479">Metal-binding</keyword>
<evidence type="ECO:0000256" key="1">
    <source>
        <dbReference type="ARBA" id="ARBA00022723"/>
    </source>
</evidence>
<dbReference type="GO" id="GO:0006511">
    <property type="term" value="P:ubiquitin-dependent protein catabolic process"/>
    <property type="evidence" value="ECO:0007669"/>
    <property type="project" value="TreeGrafter"/>
</dbReference>
<dbReference type="Proteomes" id="UP000541444">
    <property type="component" value="Unassembled WGS sequence"/>
</dbReference>
<dbReference type="GO" id="GO:0008270">
    <property type="term" value="F:zinc ion binding"/>
    <property type="evidence" value="ECO:0007669"/>
    <property type="project" value="UniProtKB-KW"/>
</dbReference>
<evidence type="ECO:0000313" key="6">
    <source>
        <dbReference type="EMBL" id="KAF6166359.1"/>
    </source>
</evidence>
<dbReference type="GO" id="GO:0061630">
    <property type="term" value="F:ubiquitin protein ligase activity"/>
    <property type="evidence" value="ECO:0007669"/>
    <property type="project" value="InterPro"/>
</dbReference>
<dbReference type="InterPro" id="IPR017907">
    <property type="entry name" value="Znf_RING_CS"/>
</dbReference>
<keyword evidence="2 4" id="KW-0863">Zinc-finger</keyword>
<gene>
    <name evidence="6" type="ORF">GIB67_034910</name>
</gene>
<dbReference type="PROSITE" id="PS50089">
    <property type="entry name" value="ZF_RING_2"/>
    <property type="match status" value="1"/>
</dbReference>
<dbReference type="Gene3D" id="3.30.40.10">
    <property type="entry name" value="Zinc/RING finger domain, C3HC4 (zinc finger)"/>
    <property type="match status" value="1"/>
</dbReference>
<dbReference type="InterPro" id="IPR049627">
    <property type="entry name" value="SLX8"/>
</dbReference>
<keyword evidence="7" id="KW-1185">Reference proteome</keyword>
<dbReference type="PANTHER" id="PTHR47094:SF1">
    <property type="entry name" value="RING-TYPE E3 UBIQUITIN TRANSFERASE"/>
    <property type="match status" value="1"/>
</dbReference>
<reference evidence="6 7" key="1">
    <citation type="journal article" date="2020" name="IScience">
        <title>Genome Sequencing of the Endangered Kingdonia uniflora (Circaeasteraceae, Ranunculales) Reveals Potential Mechanisms of Evolutionary Specialization.</title>
        <authorList>
            <person name="Sun Y."/>
            <person name="Deng T."/>
            <person name="Zhang A."/>
            <person name="Moore M.J."/>
            <person name="Landis J.B."/>
            <person name="Lin N."/>
            <person name="Zhang H."/>
            <person name="Zhang X."/>
            <person name="Huang J."/>
            <person name="Zhang X."/>
            <person name="Sun H."/>
            <person name="Wang H."/>
        </authorList>
    </citation>
    <scope>NUCLEOTIDE SEQUENCE [LARGE SCALE GENOMIC DNA]</scope>
    <source>
        <strain evidence="6">TB1705</strain>
        <tissue evidence="6">Leaf</tissue>
    </source>
</reference>
<evidence type="ECO:0000313" key="7">
    <source>
        <dbReference type="Proteomes" id="UP000541444"/>
    </source>
</evidence>
<dbReference type="Pfam" id="PF13923">
    <property type="entry name" value="zf-C3HC4_2"/>
    <property type="match status" value="1"/>
</dbReference>
<dbReference type="SUPFAM" id="SSF57850">
    <property type="entry name" value="RING/U-box"/>
    <property type="match status" value="1"/>
</dbReference>
<feature type="domain" description="RING-type" evidence="5">
    <location>
        <begin position="167"/>
        <end position="205"/>
    </location>
</feature>
<organism evidence="6 7">
    <name type="scientific">Kingdonia uniflora</name>
    <dbReference type="NCBI Taxonomy" id="39325"/>
    <lineage>
        <taxon>Eukaryota</taxon>
        <taxon>Viridiplantae</taxon>
        <taxon>Streptophyta</taxon>
        <taxon>Embryophyta</taxon>
        <taxon>Tracheophyta</taxon>
        <taxon>Spermatophyta</taxon>
        <taxon>Magnoliopsida</taxon>
        <taxon>Ranunculales</taxon>
        <taxon>Circaeasteraceae</taxon>
        <taxon>Kingdonia</taxon>
    </lineage>
</organism>
<dbReference type="InterPro" id="IPR013083">
    <property type="entry name" value="Znf_RING/FYVE/PHD"/>
</dbReference>
<evidence type="ECO:0000256" key="2">
    <source>
        <dbReference type="ARBA" id="ARBA00022771"/>
    </source>
</evidence>
<evidence type="ECO:0000256" key="4">
    <source>
        <dbReference type="PROSITE-ProRule" id="PRU00175"/>
    </source>
</evidence>
<dbReference type="GO" id="GO:0140082">
    <property type="term" value="F:SUMO-ubiquitin ligase activity"/>
    <property type="evidence" value="ECO:0007669"/>
    <property type="project" value="TreeGrafter"/>
</dbReference>
<name>A0A7J7NGJ9_9MAGN</name>
<accession>A0A7J7NGJ9</accession>
<proteinExistence type="predicted"/>
<dbReference type="InterPro" id="IPR001841">
    <property type="entry name" value="Znf_RING"/>
</dbReference>
<evidence type="ECO:0000259" key="5">
    <source>
        <dbReference type="PROSITE" id="PS50089"/>
    </source>
</evidence>
<dbReference type="SMART" id="SM00184">
    <property type="entry name" value="RING"/>
    <property type="match status" value="1"/>
</dbReference>
<keyword evidence="3" id="KW-0862">Zinc</keyword>
<dbReference type="AlphaFoldDB" id="A0A7J7NGJ9"/>
<dbReference type="OrthoDB" id="6105938at2759"/>
<dbReference type="PROSITE" id="PS00518">
    <property type="entry name" value="ZF_RING_1"/>
    <property type="match status" value="1"/>
</dbReference>
<protein>
    <recommendedName>
        <fullName evidence="5">RING-type domain-containing protein</fullName>
    </recommendedName>
</protein>
<dbReference type="PANTHER" id="PTHR47094">
    <property type="entry name" value="ELFLESS, ISOFORM B"/>
    <property type="match status" value="1"/>
</dbReference>
<evidence type="ECO:0000256" key="3">
    <source>
        <dbReference type="ARBA" id="ARBA00022833"/>
    </source>
</evidence>